<dbReference type="AlphaFoldDB" id="A0A382CP03"/>
<name>A0A382CP03_9ZZZZ</name>
<feature type="compositionally biased region" description="Low complexity" evidence="1">
    <location>
        <begin position="44"/>
        <end position="58"/>
    </location>
</feature>
<feature type="non-terminal residue" evidence="2">
    <location>
        <position position="58"/>
    </location>
</feature>
<evidence type="ECO:0000256" key="1">
    <source>
        <dbReference type="SAM" id="MobiDB-lite"/>
    </source>
</evidence>
<dbReference type="EMBL" id="UINC01035313">
    <property type="protein sequence ID" value="SVB27522.1"/>
    <property type="molecule type" value="Genomic_DNA"/>
</dbReference>
<feature type="region of interest" description="Disordered" evidence="1">
    <location>
        <begin position="33"/>
        <end position="58"/>
    </location>
</feature>
<feature type="compositionally biased region" description="Basic and acidic residues" evidence="1">
    <location>
        <begin position="33"/>
        <end position="42"/>
    </location>
</feature>
<protein>
    <submittedName>
        <fullName evidence="2">Uncharacterized protein</fullName>
    </submittedName>
</protein>
<sequence>MAKLKMNLVRMFSVVMASIAGLASTTVVADDEPKAAGEEAADKASGSLSAGAIAAAVA</sequence>
<accession>A0A382CP03</accession>
<organism evidence="2">
    <name type="scientific">marine metagenome</name>
    <dbReference type="NCBI Taxonomy" id="408172"/>
    <lineage>
        <taxon>unclassified sequences</taxon>
        <taxon>metagenomes</taxon>
        <taxon>ecological metagenomes</taxon>
    </lineage>
</organism>
<evidence type="ECO:0000313" key="2">
    <source>
        <dbReference type="EMBL" id="SVB27522.1"/>
    </source>
</evidence>
<proteinExistence type="predicted"/>
<gene>
    <name evidence="2" type="ORF">METZ01_LOCUS180376</name>
</gene>
<reference evidence="2" key="1">
    <citation type="submission" date="2018-05" db="EMBL/GenBank/DDBJ databases">
        <authorList>
            <person name="Lanie J.A."/>
            <person name="Ng W.-L."/>
            <person name="Kazmierczak K.M."/>
            <person name="Andrzejewski T.M."/>
            <person name="Davidsen T.M."/>
            <person name="Wayne K.J."/>
            <person name="Tettelin H."/>
            <person name="Glass J.I."/>
            <person name="Rusch D."/>
            <person name="Podicherti R."/>
            <person name="Tsui H.-C.T."/>
            <person name="Winkler M.E."/>
        </authorList>
    </citation>
    <scope>NUCLEOTIDE SEQUENCE</scope>
</reference>